<sequence>MNTEKNKIMNKKLFSILGLSVGVLFYAQDVSVIRNTVDVYSDTQPNGSAKYMGMAGAMGAMGGDASSINANPAGVAVNIVGEFSGTLNALGNKNTSTLANKSYDEVYKKANLGHLGGVVVMQTSNNSKWKFINLGFNYSTKDIDSYIRTPENHVVNAIATYTDEKGNKQTDVLLYDGHAYNRMGHTSKLSFAFGGNYDHKWYVGGGVHFHSANIEQGDFFRMQSQTAGTKGLYQKQETPFQESSDGMAISAGIIGKIDKNFRVGLALESPTWWNIERSYNYYGLDSNGIVGTALGNENRRLSTPMKATLSGAYVANKNFAVNLDYTLGLTKPQYNVQGDAEEQLNKFFDKVYSNTSELRLGAEYRLDNWRLRGGYAYQSNPFSNASLSVIDATNGFSSDRTFNNLYLSSRQTLGLGLGYNFKSFYVDAAYQNTSTSFSNPFFAGAYASPSDNSVFNEGDGVYQKDSIVSDVKTVRNNFVFTVGWRF</sequence>
<reference evidence="1 2" key="1">
    <citation type="submission" date="2015-06" db="EMBL/GenBank/DDBJ databases">
        <title>R. anatipestifer strain HXb2 is the most virulent strain so far, and the genome sequence would help us uncover the pathogenesis.</title>
        <authorList>
            <person name="Hu Q."/>
            <person name="Qi J."/>
            <person name="Bo H."/>
            <person name="Liu G."/>
            <person name="Tao M."/>
            <person name="Ding Y."/>
            <person name="Xue Y."/>
        </authorList>
    </citation>
    <scope>NUCLEOTIDE SEQUENCE [LARGE SCALE GENOMIC DNA]</scope>
    <source>
        <strain evidence="1 2">HXb2</strain>
    </source>
</reference>
<protein>
    <recommendedName>
        <fullName evidence="3">Hemin receptor</fullName>
    </recommendedName>
</protein>
<evidence type="ECO:0000313" key="1">
    <source>
        <dbReference type="EMBL" id="AQY21522.1"/>
    </source>
</evidence>
<dbReference type="EMBL" id="CP011859">
    <property type="protein sequence ID" value="AQY21522.1"/>
    <property type="molecule type" value="Genomic_DNA"/>
</dbReference>
<gene>
    <name evidence="1" type="ORF">AB406_0564</name>
</gene>
<accession>A0A1S7DQX9</accession>
<dbReference type="AlphaFoldDB" id="A0A1S7DQX9"/>
<organism evidence="1 2">
    <name type="scientific">Riemerella anatipestifer</name>
    <name type="common">Moraxella anatipestifer</name>
    <dbReference type="NCBI Taxonomy" id="34085"/>
    <lineage>
        <taxon>Bacteria</taxon>
        <taxon>Pseudomonadati</taxon>
        <taxon>Bacteroidota</taxon>
        <taxon>Flavobacteriia</taxon>
        <taxon>Flavobacteriales</taxon>
        <taxon>Weeksellaceae</taxon>
        <taxon>Riemerella</taxon>
    </lineage>
</organism>
<evidence type="ECO:0008006" key="3">
    <source>
        <dbReference type="Google" id="ProtNLM"/>
    </source>
</evidence>
<name>A0A1S7DQX9_RIEAN</name>
<dbReference type="SUPFAM" id="SSF56935">
    <property type="entry name" value="Porins"/>
    <property type="match status" value="1"/>
</dbReference>
<proteinExistence type="predicted"/>
<dbReference type="Proteomes" id="UP000189883">
    <property type="component" value="Chromosome"/>
</dbReference>
<evidence type="ECO:0000313" key="2">
    <source>
        <dbReference type="Proteomes" id="UP000189883"/>
    </source>
</evidence>
<dbReference type="Gene3D" id="2.40.160.60">
    <property type="entry name" value="Outer membrane protein transport protein (OMPP1/FadL/TodX)"/>
    <property type="match status" value="1"/>
</dbReference>